<keyword evidence="9" id="KW-1185">Reference proteome</keyword>
<dbReference type="InterPro" id="IPR036388">
    <property type="entry name" value="WH-like_DNA-bd_sf"/>
</dbReference>
<dbReference type="GO" id="GO:0003676">
    <property type="term" value="F:nucleic acid binding"/>
    <property type="evidence" value="ECO:0007669"/>
    <property type="project" value="InterPro"/>
</dbReference>
<gene>
    <name evidence="8" type="ORF">RS030_162431</name>
</gene>
<dbReference type="Pfam" id="PF02889">
    <property type="entry name" value="Sec63"/>
    <property type="match status" value="2"/>
</dbReference>
<keyword evidence="3" id="KW-0378">Hydrolase</keyword>
<accession>A0AAV9Y185</accession>
<dbReference type="Gene3D" id="1.10.3380.10">
    <property type="entry name" value="Sec63 N-terminal domain-like domain"/>
    <property type="match status" value="2"/>
</dbReference>
<dbReference type="InterPro" id="IPR050474">
    <property type="entry name" value="Hel308_SKI2-like"/>
</dbReference>
<dbReference type="GO" id="GO:0006397">
    <property type="term" value="P:mRNA processing"/>
    <property type="evidence" value="ECO:0007669"/>
    <property type="project" value="UniProtKB-ARBA"/>
</dbReference>
<dbReference type="InterPro" id="IPR003593">
    <property type="entry name" value="AAA+_ATPase"/>
</dbReference>
<evidence type="ECO:0000259" key="6">
    <source>
        <dbReference type="PROSITE" id="PS51192"/>
    </source>
</evidence>
<protein>
    <submittedName>
        <fullName evidence="8">U5snrp Brr2 SFII RNA helicase sec63 and the second part of the RNA</fullName>
    </submittedName>
</protein>
<evidence type="ECO:0000256" key="4">
    <source>
        <dbReference type="ARBA" id="ARBA00022806"/>
    </source>
</evidence>
<dbReference type="Pfam" id="PF18149">
    <property type="entry name" value="Helicase_PWI"/>
    <property type="match status" value="1"/>
</dbReference>
<dbReference type="SMART" id="SM00487">
    <property type="entry name" value="DEXDc"/>
    <property type="match status" value="1"/>
</dbReference>
<dbReference type="SMART" id="SM00490">
    <property type="entry name" value="HELICc"/>
    <property type="match status" value="2"/>
</dbReference>
<dbReference type="Pfam" id="PF00270">
    <property type="entry name" value="DEAD"/>
    <property type="match status" value="1"/>
</dbReference>
<keyword evidence="5" id="KW-0067">ATP-binding</keyword>
<dbReference type="Gene3D" id="3.40.50.300">
    <property type="entry name" value="P-loop containing nucleotide triphosphate hydrolases"/>
    <property type="match status" value="4"/>
</dbReference>
<dbReference type="InterPro" id="IPR035892">
    <property type="entry name" value="C2_domain_sf"/>
</dbReference>
<keyword evidence="4 8" id="KW-0347">Helicase</keyword>
<evidence type="ECO:0000256" key="5">
    <source>
        <dbReference type="ARBA" id="ARBA00022840"/>
    </source>
</evidence>
<keyword evidence="2" id="KW-0547">Nucleotide-binding</keyword>
<dbReference type="InterPro" id="IPR001650">
    <property type="entry name" value="Helicase_C-like"/>
</dbReference>
<dbReference type="PANTHER" id="PTHR47961:SF4">
    <property type="entry name" value="ACTIVATING SIGNAL COINTEGRATOR 1 COMPLEX SUBUNIT 3"/>
    <property type="match status" value="1"/>
</dbReference>
<dbReference type="Gene3D" id="1.10.150.20">
    <property type="entry name" value="5' to 3' exonuclease, C-terminal subdomain"/>
    <property type="match status" value="2"/>
</dbReference>
<dbReference type="GO" id="GO:0005524">
    <property type="term" value="F:ATP binding"/>
    <property type="evidence" value="ECO:0007669"/>
    <property type="project" value="UniProtKB-KW"/>
</dbReference>
<dbReference type="FunFam" id="3.40.50.300:FF:000062">
    <property type="entry name" value="U5 small nuclear ribonucleoprotein helicase"/>
    <property type="match status" value="1"/>
</dbReference>
<dbReference type="Proteomes" id="UP001311799">
    <property type="component" value="Unassembled WGS sequence"/>
</dbReference>
<dbReference type="SUPFAM" id="SSF81296">
    <property type="entry name" value="E set domains"/>
    <property type="match status" value="2"/>
</dbReference>
<feature type="domain" description="Helicase ATP-binding" evidence="6">
    <location>
        <begin position="513"/>
        <end position="693"/>
    </location>
</feature>
<name>A0AAV9Y185_9CRYT</name>
<dbReference type="Gene3D" id="1.10.10.10">
    <property type="entry name" value="Winged helix-like DNA-binding domain superfamily/Winged helix DNA-binding domain"/>
    <property type="match status" value="2"/>
</dbReference>
<feature type="domain" description="Helicase C-terminal" evidence="7">
    <location>
        <begin position="728"/>
        <end position="922"/>
    </location>
</feature>
<evidence type="ECO:0000313" key="9">
    <source>
        <dbReference type="Proteomes" id="UP001311799"/>
    </source>
</evidence>
<dbReference type="SUPFAM" id="SSF46785">
    <property type="entry name" value="Winged helix' DNA-binding domain"/>
    <property type="match status" value="1"/>
</dbReference>
<dbReference type="Pfam" id="PF23445">
    <property type="entry name" value="WHD_SNRNP200"/>
    <property type="match status" value="2"/>
</dbReference>
<dbReference type="SMART" id="SM00973">
    <property type="entry name" value="Sec63"/>
    <property type="match status" value="2"/>
</dbReference>
<evidence type="ECO:0000256" key="1">
    <source>
        <dbReference type="ARBA" id="ARBA00022737"/>
    </source>
</evidence>
<dbReference type="PROSITE" id="PS51194">
    <property type="entry name" value="HELICASE_CTER"/>
    <property type="match status" value="1"/>
</dbReference>
<proteinExistence type="predicted"/>
<evidence type="ECO:0000313" key="8">
    <source>
        <dbReference type="EMBL" id="KAK6590319.1"/>
    </source>
</evidence>
<dbReference type="InterPro" id="IPR036390">
    <property type="entry name" value="WH_DNA-bd_sf"/>
</dbReference>
<reference evidence="8 9" key="1">
    <citation type="submission" date="2023-10" db="EMBL/GenBank/DDBJ databases">
        <title>Comparative genomics analysis reveals potential genetic determinants of host preference in Cryptosporidium xiaoi.</title>
        <authorList>
            <person name="Xiao L."/>
            <person name="Li J."/>
        </authorList>
    </citation>
    <scope>NUCLEOTIDE SEQUENCE [LARGE SCALE GENOMIC DNA]</scope>
    <source>
        <strain evidence="8 9">52996</strain>
    </source>
</reference>
<dbReference type="SUPFAM" id="SSF52540">
    <property type="entry name" value="P-loop containing nucleoside triphosphate hydrolases"/>
    <property type="match status" value="3"/>
</dbReference>
<dbReference type="InterPro" id="IPR011545">
    <property type="entry name" value="DEAD/DEAH_box_helicase_dom"/>
</dbReference>
<dbReference type="FunFam" id="3.40.50.300:FF:003287">
    <property type="entry name" value="U5 small nuclear ribonucleoprotein 200 kDa helicase"/>
    <property type="match status" value="1"/>
</dbReference>
<dbReference type="InterPro" id="IPR004179">
    <property type="entry name" value="Sec63-dom"/>
</dbReference>
<dbReference type="GO" id="GO:0005634">
    <property type="term" value="C:nucleus"/>
    <property type="evidence" value="ECO:0007669"/>
    <property type="project" value="TreeGrafter"/>
</dbReference>
<comment type="caution">
    <text evidence="8">The sequence shown here is derived from an EMBL/GenBank/DDBJ whole genome shotgun (WGS) entry which is preliminary data.</text>
</comment>
<dbReference type="InterPro" id="IPR027417">
    <property type="entry name" value="P-loop_NTPase"/>
</dbReference>
<dbReference type="SMART" id="SM00382">
    <property type="entry name" value="AAA"/>
    <property type="match status" value="1"/>
</dbReference>
<dbReference type="InterPro" id="IPR014001">
    <property type="entry name" value="Helicase_ATP-bd"/>
</dbReference>
<sequence>MVDENELSKRFGYKNNSNLVIQTGQRNRENAPTGEAESLVGRIKYRMGDLANKRVKMKKPEKKVINRKTSNKIVNENEAYNILEMDIGSKNRYRPTTIETKLAYDELLGILSDILGSQPGNIMDDIVFELLSILKNGDINEEEKRERCKNILSDIKNDDYTEIIDKSRKITDFIYNIDDELEENDVKNSSEVAVVFDESESEDSSNDDYKNELDDGIDVIDTESENENYLYEENDGDNDNNYDENNESEDFIHLIHSKEDKDNLIEDPDIIEINKLDAYWLQRELYSLYNDAEKSLELEQKIISILEIVDDQECENSLVLLFNYENFSLIKKLLKNRWNIYFCTILGQASSDNEKGKIIEKMKSHPQGSIVLDLLSKPYILKGKSSSFLNSIEKLIENSIDETNSNTAKDTSTIMEGSGYIYSKRTRGKLLDLERIYQEQSINTNLNTKVVLPEGTERVEDVDYDSIVIYPITAKRERINKVSISDLPEWCRECFSCVSITHLNEIQSKVYDTAFKEYNENMLICAPTGSGKTNIAMLCILNVISQYITKQGGEKPILDISKFKIVYISPMKALVAEQVESLRMRLKPLGITVNEMTGDTRVSRSLMDLTQVFVTTPEKFDVITRKTTDGLSDRVKLIIFDEVHMLHDSRGAVLEGIVARFKKSYVRMVGLSATLPNYLDIAEFLSVDPIKGMFHFGPEYRPVPLLQTFIGIKAKKGFKKLQLMNELVLERVLNDITKHQILVFVHSRKDTLQTARFIRDKSIEKGKSELFFQGSNNVSREIIFDEISKIKSNNLKEILPSGIGIHHAGLVRSDRKIIEDLFSDGHIKVLVTTATLAWGVNLPAHTVIIKGTQIYQPERGEWTELSPLDMLQMIGRGGRPQYDNNGHGIVITDFDHLTYYLSLLNQQLNIESQLIPKLPDFINAEISLGNIKSKSDIINWLKDTFLYIRVRRNPKLYGLDIDRGSNLNPEKELQDHDMNEESRDILIKKSIENYLLKLIETSIDRLEKCEMIQYDGRDGVIESLLLGKISSHFYLTPETVHDLNKQLLPNLSEIQLFRLFSTCKEFKYLVVRNEEKIELEKLVNKVPIPIQGIRTAVNNMNGMENINSNMMIDLDVYTKINVLLQLYLTGSRWVNAKLTLLSDLHYIVQSAPRIFRAVFHLSLCKRWSALAKRTLKIATMVERRTWEAMSPLRQFKGISEEVVKRLEKKDINWNKYYDFTSNQLGEILKSSKLGPVLYNLIRKLPRVNIKGTVFPLDSRVLQVNLVVKPDFIWDTKIHGQSLSGDINTEKMNTGETFWIFIEDCNGDYLYYSDMIVIRPSFRGKNNEENNTEIKMDDEYHLSYQIFLDKNNTDSYYDGNNDDVIPPFILVKAIADRWLNSETCIPISLERLILPNKHQEYTELLDLNPINITKGFSDNKLIGKYLERMFNVKNIDEDIKLNPIQTQLFNLIYNSDKSFYLSSPPGNGQFICLCMGILRELKIRPGLLGENFQVLILECNSEKVNYIGSKLINIFGNSAVGILNNNSDVNDMIISKKSIIVSNVYYWDRISKKLSKVREILKSLKLLVINDLEYIFNNNNGNDNFSGYVVESAISRLRYIITPLNLNIRTFGYSKCISNAYEVSEWLGIPKENTFSFDQNIFNDSIEKRVIGFDSYYRSTRLQMMLKHIKEQILKLKVNEGKKDTLLIYVLEYEFCLSISNELSLFISENISIHSNLCNNDILLNKNSLSILERYVANGIGYLHKTQPELEKEYVITQYNSGNIYILIACEDMKDFINLKFNRVIVMDTKKIDQDDNMGSSTINFSDRRTVEYSHLDIHQMMSRCHRNTNNKSYCNSRSSFTLLCSTNKQEFYEYILENTLPLESSIDDGIIDCINTEIALRTIKTKQDTIDWITWTLYYRRISKNPSYYGMSGNTNKHISDFLSEYLENLLDSLSSAKFIQIIENDGLEDENSGDSNSNEILVTSEEIVPQNLCLISAFYNIKVSSIEFISRNMDINDTYDSLLRLISLTPIIQENCIIRKGDINMMIQLSKDIRLNSIGKDDTLVSKKIRLLLNSYLRRHKWYLTRPIVKADIYKLINSVMSLIYPMVDISSSFGWTETTLKIMELCQMFVQAIVDPVADKLKQLPGVKTSDQVKIFNELGVFDVYDLINLEDERRMDLLYNKAGLDDEDVNKIARVCNNFPIIETEYSLIQVEDDNNCKTNKTGCEVSGIKRRKTENQVNGNTRMFEFDSESEIMIVINIRRDFNPDEDMDNQLILNDLEYYPLKEKKVEKWWILLLERNGDSDYPSLREEREIREQIGKKEEYKNKNDERIIGIKIVTLNKEKNEITLKFNSNSDLNTITNYKLLLVCDSFIGCDQEFCFNIKT</sequence>
<dbReference type="InterPro" id="IPR041094">
    <property type="entry name" value="Brr2_helicase_PWI"/>
</dbReference>
<dbReference type="PIRSF" id="PIRSF039073">
    <property type="entry name" value="BRR2"/>
    <property type="match status" value="1"/>
</dbReference>
<dbReference type="FunFam" id="1.10.150.20:FF:000004">
    <property type="entry name" value="U5 small nuclear ribonucleoprotein helicase"/>
    <property type="match status" value="1"/>
</dbReference>
<keyword evidence="1" id="KW-0677">Repeat</keyword>
<dbReference type="PROSITE" id="PS51192">
    <property type="entry name" value="HELICASE_ATP_BIND_1"/>
    <property type="match status" value="1"/>
</dbReference>
<dbReference type="CDD" id="cd18795">
    <property type="entry name" value="SF2_C_Ski2"/>
    <property type="match status" value="1"/>
</dbReference>
<dbReference type="FunFam" id="1.10.10.10:FF:000012">
    <property type="entry name" value="U5 small nuclear ribonucleoprotein helicase"/>
    <property type="match status" value="2"/>
</dbReference>
<dbReference type="GO" id="GO:0016787">
    <property type="term" value="F:hydrolase activity"/>
    <property type="evidence" value="ECO:0007669"/>
    <property type="project" value="UniProtKB-KW"/>
</dbReference>
<dbReference type="InterPro" id="IPR057842">
    <property type="entry name" value="WH_MER3"/>
</dbReference>
<evidence type="ECO:0000256" key="2">
    <source>
        <dbReference type="ARBA" id="ARBA00022741"/>
    </source>
</evidence>
<dbReference type="Pfam" id="PF00271">
    <property type="entry name" value="Helicase_C"/>
    <property type="match status" value="1"/>
</dbReference>
<organism evidence="8 9">
    <name type="scientific">Cryptosporidium xiaoi</name>
    <dbReference type="NCBI Taxonomy" id="659607"/>
    <lineage>
        <taxon>Eukaryota</taxon>
        <taxon>Sar</taxon>
        <taxon>Alveolata</taxon>
        <taxon>Apicomplexa</taxon>
        <taxon>Conoidasida</taxon>
        <taxon>Coccidia</taxon>
        <taxon>Eucoccidiorida</taxon>
        <taxon>Eimeriorina</taxon>
        <taxon>Cryptosporidiidae</taxon>
        <taxon>Cryptosporidium</taxon>
    </lineage>
</organism>
<dbReference type="Gene3D" id="2.60.40.150">
    <property type="entry name" value="C2 domain"/>
    <property type="match status" value="2"/>
</dbReference>
<dbReference type="EMBL" id="JAWDEY010000007">
    <property type="protein sequence ID" value="KAK6590319.1"/>
    <property type="molecule type" value="Genomic_DNA"/>
</dbReference>
<evidence type="ECO:0000259" key="7">
    <source>
        <dbReference type="PROSITE" id="PS51194"/>
    </source>
</evidence>
<dbReference type="GO" id="GO:0004386">
    <property type="term" value="F:helicase activity"/>
    <property type="evidence" value="ECO:0007669"/>
    <property type="project" value="UniProtKB-KW"/>
</dbReference>
<dbReference type="PANTHER" id="PTHR47961">
    <property type="entry name" value="DNA POLYMERASE THETA, PUTATIVE (AFU_ORTHOLOGUE AFUA_1G05260)-RELATED"/>
    <property type="match status" value="1"/>
</dbReference>
<evidence type="ECO:0000256" key="3">
    <source>
        <dbReference type="ARBA" id="ARBA00022801"/>
    </source>
</evidence>
<dbReference type="InterPro" id="IPR014756">
    <property type="entry name" value="Ig_E-set"/>
</dbReference>
<dbReference type="SUPFAM" id="SSF158702">
    <property type="entry name" value="Sec63 N-terminal domain-like"/>
    <property type="match status" value="2"/>
</dbReference>